<evidence type="ECO:0000256" key="4">
    <source>
        <dbReference type="ARBA" id="ARBA00022801"/>
    </source>
</evidence>
<name>A0A2M8PEI0_9CHLR</name>
<evidence type="ECO:0000256" key="3">
    <source>
        <dbReference type="ARBA" id="ARBA00022723"/>
    </source>
</evidence>
<dbReference type="PROSITE" id="PS51462">
    <property type="entry name" value="NUDIX"/>
    <property type="match status" value="1"/>
</dbReference>
<evidence type="ECO:0000256" key="5">
    <source>
        <dbReference type="ARBA" id="ARBA00022842"/>
    </source>
</evidence>
<dbReference type="PROSITE" id="PS00893">
    <property type="entry name" value="NUDIX_BOX"/>
    <property type="match status" value="1"/>
</dbReference>
<gene>
    <name evidence="8" type="ORF">CUN49_08245</name>
</gene>
<evidence type="ECO:0000256" key="1">
    <source>
        <dbReference type="ARBA" id="ARBA00001936"/>
    </source>
</evidence>
<keyword evidence="5" id="KW-0460">Magnesium</keyword>
<dbReference type="InterPro" id="IPR015797">
    <property type="entry name" value="NUDIX_hydrolase-like_dom_sf"/>
</dbReference>
<evidence type="ECO:0000256" key="6">
    <source>
        <dbReference type="ARBA" id="ARBA00023211"/>
    </source>
</evidence>
<keyword evidence="4" id="KW-0378">Hydrolase</keyword>
<dbReference type="PANTHER" id="PTHR12992:SF11">
    <property type="entry name" value="MITOCHONDRIAL COENZYME A DIPHOSPHATASE NUDT8"/>
    <property type="match status" value="1"/>
</dbReference>
<dbReference type="Proteomes" id="UP000229681">
    <property type="component" value="Unassembled WGS sequence"/>
</dbReference>
<evidence type="ECO:0000256" key="2">
    <source>
        <dbReference type="ARBA" id="ARBA00001946"/>
    </source>
</evidence>
<evidence type="ECO:0000313" key="8">
    <source>
        <dbReference type="EMBL" id="PJF35901.1"/>
    </source>
</evidence>
<comment type="cofactor">
    <cofactor evidence="2">
        <name>Mg(2+)</name>
        <dbReference type="ChEBI" id="CHEBI:18420"/>
    </cofactor>
</comment>
<keyword evidence="3" id="KW-0479">Metal-binding</keyword>
<reference evidence="8 9" key="1">
    <citation type="submission" date="2017-11" db="EMBL/GenBank/DDBJ databases">
        <title>Evolution of Phototrophy in the Chloroflexi Phylum Driven by Horizontal Gene Transfer.</title>
        <authorList>
            <person name="Ward L.M."/>
            <person name="Hemp J."/>
            <person name="Shih P.M."/>
            <person name="Mcglynn S.E."/>
            <person name="Fischer W."/>
        </authorList>
    </citation>
    <scope>NUCLEOTIDE SEQUENCE [LARGE SCALE GENOMIC DNA]</scope>
    <source>
        <strain evidence="8">JP3_13</strain>
    </source>
</reference>
<comment type="cofactor">
    <cofactor evidence="1">
        <name>Mn(2+)</name>
        <dbReference type="ChEBI" id="CHEBI:29035"/>
    </cofactor>
</comment>
<dbReference type="GO" id="GO:0010945">
    <property type="term" value="F:coenzyme A diphosphatase activity"/>
    <property type="evidence" value="ECO:0007669"/>
    <property type="project" value="InterPro"/>
</dbReference>
<dbReference type="Gene3D" id="3.90.79.10">
    <property type="entry name" value="Nucleoside Triphosphate Pyrophosphohydrolase"/>
    <property type="match status" value="1"/>
</dbReference>
<dbReference type="Pfam" id="PF00293">
    <property type="entry name" value="NUDIX"/>
    <property type="match status" value="1"/>
</dbReference>
<dbReference type="GO" id="GO:0046872">
    <property type="term" value="F:metal ion binding"/>
    <property type="evidence" value="ECO:0007669"/>
    <property type="project" value="UniProtKB-KW"/>
</dbReference>
<dbReference type="InterPro" id="IPR000086">
    <property type="entry name" value="NUDIX_hydrolase_dom"/>
</dbReference>
<dbReference type="InterPro" id="IPR045121">
    <property type="entry name" value="CoAse"/>
</dbReference>
<sequence>MPIVRLPQAFAHQVAPKQAAVLLLLYEREAELHFVLMRRAEHTGVHSGQISFPGGRRETGESAQQTALRETHEELGVAPEAVQVIGALAELYIPPSNFLVQPIVGACAAPPSWRPKQDEVAEVIEVPLRLLFDEALKGAEETTRYGLPFRILYYNFFGHKVWGATASILSELEMRLRTALKSF</sequence>
<accession>A0A2M8PEI0</accession>
<protein>
    <submittedName>
        <fullName evidence="8">Coenzyme A pyrophosphatase</fullName>
    </submittedName>
</protein>
<dbReference type="PANTHER" id="PTHR12992">
    <property type="entry name" value="NUDIX HYDROLASE"/>
    <property type="match status" value="1"/>
</dbReference>
<evidence type="ECO:0000313" key="9">
    <source>
        <dbReference type="Proteomes" id="UP000229681"/>
    </source>
</evidence>
<proteinExistence type="predicted"/>
<dbReference type="InterPro" id="IPR020084">
    <property type="entry name" value="NUDIX_hydrolase_CS"/>
</dbReference>
<comment type="caution">
    <text evidence="8">The sequence shown here is derived from an EMBL/GenBank/DDBJ whole genome shotgun (WGS) entry which is preliminary data.</text>
</comment>
<dbReference type="SUPFAM" id="SSF55811">
    <property type="entry name" value="Nudix"/>
    <property type="match status" value="1"/>
</dbReference>
<feature type="domain" description="Nudix hydrolase" evidence="7">
    <location>
        <begin position="16"/>
        <end position="148"/>
    </location>
</feature>
<keyword evidence="6" id="KW-0464">Manganese</keyword>
<evidence type="ECO:0000259" key="7">
    <source>
        <dbReference type="PROSITE" id="PS51462"/>
    </source>
</evidence>
<dbReference type="EMBL" id="PGTM01000099">
    <property type="protein sequence ID" value="PJF35901.1"/>
    <property type="molecule type" value="Genomic_DNA"/>
</dbReference>
<dbReference type="CDD" id="cd03426">
    <property type="entry name" value="NUDIX_CoAse_Nudt7"/>
    <property type="match status" value="1"/>
</dbReference>
<dbReference type="AlphaFoldDB" id="A0A2M8PEI0"/>
<organism evidence="8 9">
    <name type="scientific">Candidatus Thermofonsia Clade 1 bacterium</name>
    <dbReference type="NCBI Taxonomy" id="2364210"/>
    <lineage>
        <taxon>Bacteria</taxon>
        <taxon>Bacillati</taxon>
        <taxon>Chloroflexota</taxon>
        <taxon>Candidatus Thermofontia</taxon>
        <taxon>Candidatus Thermofonsia Clade 1</taxon>
    </lineage>
</organism>